<dbReference type="SMART" id="SM00267">
    <property type="entry name" value="GGDEF"/>
    <property type="match status" value="1"/>
</dbReference>
<dbReference type="PROSITE" id="PS50887">
    <property type="entry name" value="GGDEF"/>
    <property type="match status" value="1"/>
</dbReference>
<name>A0ABX3IHM4_9BACT</name>
<dbReference type="SUPFAM" id="SSF55781">
    <property type="entry name" value="GAF domain-like"/>
    <property type="match status" value="1"/>
</dbReference>
<organism evidence="2 3">
    <name type="scientific">Thermosipho affectus</name>
    <dbReference type="NCBI Taxonomy" id="660294"/>
    <lineage>
        <taxon>Bacteria</taxon>
        <taxon>Thermotogati</taxon>
        <taxon>Thermotogota</taxon>
        <taxon>Thermotogae</taxon>
        <taxon>Thermotogales</taxon>
        <taxon>Fervidobacteriaceae</taxon>
        <taxon>Thermosipho</taxon>
    </lineage>
</organism>
<accession>A0ABX3IHM4</accession>
<dbReference type="InterPro" id="IPR029016">
    <property type="entry name" value="GAF-like_dom_sf"/>
</dbReference>
<gene>
    <name evidence="2" type="ORF">XJ44_04560</name>
</gene>
<protein>
    <submittedName>
        <fullName evidence="2">Diguanylate cyclase</fullName>
    </submittedName>
</protein>
<dbReference type="SUPFAM" id="SSF55073">
    <property type="entry name" value="Nucleotide cyclase"/>
    <property type="match status" value="1"/>
</dbReference>
<dbReference type="CDD" id="cd01949">
    <property type="entry name" value="GGDEF"/>
    <property type="match status" value="1"/>
</dbReference>
<comment type="caution">
    <text evidence="2">The sequence shown here is derived from an EMBL/GenBank/DDBJ whole genome shotgun (WGS) entry which is preliminary data.</text>
</comment>
<keyword evidence="3" id="KW-1185">Reference proteome</keyword>
<dbReference type="Gene3D" id="3.30.450.40">
    <property type="match status" value="1"/>
</dbReference>
<dbReference type="Pfam" id="PF00990">
    <property type="entry name" value="GGDEF"/>
    <property type="match status" value="1"/>
</dbReference>
<proteinExistence type="predicted"/>
<feature type="domain" description="GGDEF" evidence="1">
    <location>
        <begin position="179"/>
        <end position="301"/>
    </location>
</feature>
<evidence type="ECO:0000313" key="2">
    <source>
        <dbReference type="EMBL" id="ONN27330.1"/>
    </source>
</evidence>
<dbReference type="Gene3D" id="3.30.70.270">
    <property type="match status" value="1"/>
</dbReference>
<dbReference type="InterPro" id="IPR000160">
    <property type="entry name" value="GGDEF_dom"/>
</dbReference>
<dbReference type="EMBL" id="LBFC01000018">
    <property type="protein sequence ID" value="ONN27330.1"/>
    <property type="molecule type" value="Genomic_DNA"/>
</dbReference>
<reference evidence="2 3" key="1">
    <citation type="submission" date="2015-06" db="EMBL/GenBank/DDBJ databases">
        <title>Genome sequencing of Thermotogales isolates from hydrothermal vents.</title>
        <authorList>
            <person name="Haverkamp T.H."/>
            <person name="Kublanov I.V."/>
            <person name="Nesbo C.L."/>
        </authorList>
    </citation>
    <scope>NUCLEOTIDE SEQUENCE [LARGE SCALE GENOMIC DNA]</scope>
    <source>
        <strain evidence="3">ik275mar</strain>
    </source>
</reference>
<dbReference type="Proteomes" id="UP000242616">
    <property type="component" value="Unassembled WGS sequence"/>
</dbReference>
<dbReference type="InterPro" id="IPR052163">
    <property type="entry name" value="DGC-Regulatory_Protein"/>
</dbReference>
<dbReference type="PANTHER" id="PTHR46663:SF2">
    <property type="entry name" value="GGDEF DOMAIN-CONTAINING PROTEIN"/>
    <property type="match status" value="1"/>
</dbReference>
<dbReference type="InterPro" id="IPR029787">
    <property type="entry name" value="Nucleotide_cyclase"/>
</dbReference>
<dbReference type="InterPro" id="IPR043128">
    <property type="entry name" value="Rev_trsase/Diguanyl_cyclase"/>
</dbReference>
<evidence type="ECO:0000259" key="1">
    <source>
        <dbReference type="PROSITE" id="PS50887"/>
    </source>
</evidence>
<evidence type="ECO:0000313" key="3">
    <source>
        <dbReference type="Proteomes" id="UP000242616"/>
    </source>
</evidence>
<dbReference type="PANTHER" id="PTHR46663">
    <property type="entry name" value="DIGUANYLATE CYCLASE DGCT-RELATED"/>
    <property type="match status" value="1"/>
</dbReference>
<sequence>MEVLKDESVDKFFHKLADKSLPILKFDAWSVLEVEDKERVKFVAVSDFYQRFDVEKIEKKLSFQDFALYNVVLNTKRWKYIKDVSKTRAWVPNNRISSWIGIPLLFDSKVYGVLSLDYFKIKRLGLKEKLFLDNFQRNFSQIASDFRQLKELFYQKYIDQLTSLKNRHFIEEFFESNKERVGLIFCDLNKFKSINDTYGHRFGDEVIKVVAKRLKNVLKSTDQVVRYGGDEFIIITKNVDKIHVIINRIKNIIKKYDIIIDGKKVNLGISCGYAIFPDDGTDLWEILHIADLRMYEEKKKE</sequence>
<dbReference type="NCBIfam" id="TIGR00254">
    <property type="entry name" value="GGDEF"/>
    <property type="match status" value="1"/>
</dbReference>